<evidence type="ECO:0000256" key="3">
    <source>
        <dbReference type="ARBA" id="ARBA00022833"/>
    </source>
</evidence>
<keyword evidence="3" id="KW-0862">Zinc</keyword>
<dbReference type="Proteomes" id="UP000228700">
    <property type="component" value="Unassembled WGS sequence"/>
</dbReference>
<dbReference type="Pfam" id="PF01258">
    <property type="entry name" value="zf-dskA_traR"/>
    <property type="match status" value="1"/>
</dbReference>
<dbReference type="PANTHER" id="PTHR33823:SF4">
    <property type="entry name" value="GENERAL STRESS PROTEIN 16O"/>
    <property type="match status" value="1"/>
</dbReference>
<dbReference type="InterPro" id="IPR000962">
    <property type="entry name" value="Znf_DskA_TraR"/>
</dbReference>
<keyword evidence="2" id="KW-0863">Zinc-finger</keyword>
<name>A0A2M8LD15_9BACT</name>
<dbReference type="GO" id="GO:0008270">
    <property type="term" value="F:zinc ion binding"/>
    <property type="evidence" value="ECO:0007669"/>
    <property type="project" value="UniProtKB-KW"/>
</dbReference>
<proteinExistence type="predicted"/>
<dbReference type="PROSITE" id="PS51128">
    <property type="entry name" value="ZF_DKSA_2"/>
    <property type="match status" value="1"/>
</dbReference>
<organism evidence="7 8">
    <name type="scientific">Candidatus Taylorbacteria bacterium CG10_big_fil_rev_8_21_14_0_10_41_48</name>
    <dbReference type="NCBI Taxonomy" id="1975024"/>
    <lineage>
        <taxon>Bacteria</taxon>
        <taxon>Candidatus Tayloriibacteriota</taxon>
    </lineage>
</organism>
<evidence type="ECO:0000256" key="4">
    <source>
        <dbReference type="PROSITE-ProRule" id="PRU00510"/>
    </source>
</evidence>
<dbReference type="SUPFAM" id="SSF109635">
    <property type="entry name" value="DnaK suppressor protein DksA, alpha-hairpin domain"/>
    <property type="match status" value="1"/>
</dbReference>
<reference evidence="8" key="1">
    <citation type="submission" date="2017-09" db="EMBL/GenBank/DDBJ databases">
        <title>Depth-based differentiation of microbial function through sediment-hosted aquifers and enrichment of novel symbionts in the deep terrestrial subsurface.</title>
        <authorList>
            <person name="Probst A.J."/>
            <person name="Ladd B."/>
            <person name="Jarett J.K."/>
            <person name="Geller-Mcgrath D.E."/>
            <person name="Sieber C.M.K."/>
            <person name="Emerson J.B."/>
            <person name="Anantharaman K."/>
            <person name="Thomas B.C."/>
            <person name="Malmstrom R."/>
            <person name="Stieglmeier M."/>
            <person name="Klingl A."/>
            <person name="Woyke T."/>
            <person name="Ryan C.M."/>
            <person name="Banfield J.F."/>
        </authorList>
    </citation>
    <scope>NUCLEOTIDE SEQUENCE [LARGE SCALE GENOMIC DNA]</scope>
</reference>
<feature type="zinc finger region" description="dksA C4-type" evidence="4">
    <location>
        <begin position="101"/>
        <end position="125"/>
    </location>
</feature>
<evidence type="ECO:0000256" key="1">
    <source>
        <dbReference type="ARBA" id="ARBA00022723"/>
    </source>
</evidence>
<feature type="region of interest" description="Disordered" evidence="5">
    <location>
        <begin position="32"/>
        <end position="56"/>
    </location>
</feature>
<evidence type="ECO:0000256" key="5">
    <source>
        <dbReference type="SAM" id="MobiDB-lite"/>
    </source>
</evidence>
<dbReference type="EMBL" id="PFEQ01000001">
    <property type="protein sequence ID" value="PJE74519.1"/>
    <property type="molecule type" value="Genomic_DNA"/>
</dbReference>
<evidence type="ECO:0000313" key="8">
    <source>
        <dbReference type="Proteomes" id="UP000228700"/>
    </source>
</evidence>
<protein>
    <recommendedName>
        <fullName evidence="6">Zinc finger DksA/TraR C4-type domain-containing protein</fullName>
    </recommendedName>
</protein>
<evidence type="ECO:0000256" key="2">
    <source>
        <dbReference type="ARBA" id="ARBA00022771"/>
    </source>
</evidence>
<evidence type="ECO:0000259" key="6">
    <source>
        <dbReference type="Pfam" id="PF01258"/>
    </source>
</evidence>
<dbReference type="AlphaFoldDB" id="A0A2M8LD15"/>
<dbReference type="InterPro" id="IPR037187">
    <property type="entry name" value="DnaK_N"/>
</dbReference>
<dbReference type="PANTHER" id="PTHR33823">
    <property type="entry name" value="RNA POLYMERASE-BINDING TRANSCRIPTION FACTOR DKSA-RELATED"/>
    <property type="match status" value="1"/>
</dbReference>
<comment type="caution">
    <text evidence="7">The sequence shown here is derived from an EMBL/GenBank/DDBJ whole genome shotgun (WGS) entry which is preliminary data.</text>
</comment>
<evidence type="ECO:0000313" key="7">
    <source>
        <dbReference type="EMBL" id="PJE74519.1"/>
    </source>
</evidence>
<dbReference type="Gene3D" id="1.20.120.910">
    <property type="entry name" value="DksA, coiled-coil domain"/>
    <property type="match status" value="1"/>
</dbReference>
<feature type="domain" description="Zinc finger DksA/TraR C4-type" evidence="6">
    <location>
        <begin position="96"/>
        <end position="123"/>
    </location>
</feature>
<keyword evidence="1" id="KW-0479">Metal-binding</keyword>
<accession>A0A2M8LD15</accession>
<sequence>MKKPTTETTGIDTSYFKEKLETELATLETELKSVGHINPDNPKDWEASSGDVDINASDSADIADNIENYESNTAILKQLETQHSGVKLALEKIAQGTYGICEVGGEVIEKTRLEANPSARTCLTHKDTGVY</sequence>
<gene>
    <name evidence="7" type="ORF">COV01_00600</name>
</gene>